<dbReference type="InterPro" id="IPR011990">
    <property type="entry name" value="TPR-like_helical_dom_sf"/>
</dbReference>
<keyword evidence="3" id="KW-1185">Reference proteome</keyword>
<dbReference type="Pfam" id="PF08238">
    <property type="entry name" value="Sel1"/>
    <property type="match status" value="4"/>
</dbReference>
<dbReference type="EMBL" id="AP027142">
    <property type="protein sequence ID" value="BDV35113.1"/>
    <property type="molecule type" value="Genomic_DNA"/>
</dbReference>
<keyword evidence="1" id="KW-0732">Signal</keyword>
<proteinExistence type="predicted"/>
<feature type="chain" id="PRO_5045312489" description="Sel1 repeat family protein" evidence="1">
    <location>
        <begin position="24"/>
        <end position="238"/>
    </location>
</feature>
<dbReference type="PANTHER" id="PTHR11102">
    <property type="entry name" value="SEL-1-LIKE PROTEIN"/>
    <property type="match status" value="1"/>
</dbReference>
<organism evidence="2 3">
    <name type="scientific">Methylocystis iwaonis</name>
    <dbReference type="NCBI Taxonomy" id="2885079"/>
    <lineage>
        <taxon>Bacteria</taxon>
        <taxon>Pseudomonadati</taxon>
        <taxon>Pseudomonadota</taxon>
        <taxon>Alphaproteobacteria</taxon>
        <taxon>Hyphomicrobiales</taxon>
        <taxon>Methylocystaceae</taxon>
        <taxon>Methylocystis</taxon>
    </lineage>
</organism>
<feature type="signal peptide" evidence="1">
    <location>
        <begin position="1"/>
        <end position="23"/>
    </location>
</feature>
<dbReference type="RefSeq" id="WP_281928454.1">
    <property type="nucleotide sequence ID" value="NZ_AP027142.1"/>
</dbReference>
<evidence type="ECO:0008006" key="4">
    <source>
        <dbReference type="Google" id="ProtNLM"/>
    </source>
</evidence>
<dbReference type="SUPFAM" id="SSF81901">
    <property type="entry name" value="HCP-like"/>
    <property type="match status" value="1"/>
</dbReference>
<dbReference type="Gene3D" id="1.25.40.10">
    <property type="entry name" value="Tetratricopeptide repeat domain"/>
    <property type="match status" value="1"/>
</dbReference>
<dbReference type="InterPro" id="IPR050767">
    <property type="entry name" value="Sel1_AlgK"/>
</dbReference>
<name>A0ABM8EB39_9HYPH</name>
<dbReference type="Proteomes" id="UP001317629">
    <property type="component" value="Chromosome"/>
</dbReference>
<accession>A0ABM8EB39</accession>
<evidence type="ECO:0000313" key="3">
    <source>
        <dbReference type="Proteomes" id="UP001317629"/>
    </source>
</evidence>
<sequence>MRKRIGSFLILLAATIAASSARADAYEDVTAATSKGDYAAAVKILKPLAEKGEARAMSELGPIYLMGKGVPVDHKEAIKWIRQAAEKGDAAAQANLGTMYLDGHILKQDYAEAMKWSLLAAGKGVAAAQANIASMYYDGSGVGQDYKEAAKWMRLAAKQGDAESQVNLGTMYVAGQGLDRDLLRGYMWTAIGLEPLSMPPDQKKEMQELSSQLLSEPDLAKAKEMVKKCKESQFKNCD</sequence>
<protein>
    <recommendedName>
        <fullName evidence="4">Sel1 repeat family protein</fullName>
    </recommendedName>
</protein>
<dbReference type="PANTHER" id="PTHR11102:SF160">
    <property type="entry name" value="ERAD-ASSOCIATED E3 UBIQUITIN-PROTEIN LIGASE COMPONENT HRD3"/>
    <property type="match status" value="1"/>
</dbReference>
<evidence type="ECO:0000256" key="1">
    <source>
        <dbReference type="SAM" id="SignalP"/>
    </source>
</evidence>
<reference evidence="2 3" key="1">
    <citation type="journal article" date="2023" name="Int. J. Syst. Evol. Microbiol.">
        <title>Methylocystis iwaonis sp. nov., a type II methane-oxidizing bacterium from surface soil of a rice paddy field in Japan, and emended description of the genus Methylocystis (ex Whittenbury et al. 1970) Bowman et al. 1993.</title>
        <authorList>
            <person name="Kaise H."/>
            <person name="Sawadogo J.B."/>
            <person name="Alam M.S."/>
            <person name="Ueno C."/>
            <person name="Dianou D."/>
            <person name="Shinjo R."/>
            <person name="Asakawa S."/>
        </authorList>
    </citation>
    <scope>NUCLEOTIDE SEQUENCE [LARGE SCALE GENOMIC DNA]</scope>
    <source>
        <strain evidence="2 3">SS37A-Re</strain>
    </source>
</reference>
<evidence type="ECO:0000313" key="2">
    <source>
        <dbReference type="EMBL" id="BDV35113.1"/>
    </source>
</evidence>
<dbReference type="SMART" id="SM00671">
    <property type="entry name" value="SEL1"/>
    <property type="match status" value="4"/>
</dbReference>
<dbReference type="InterPro" id="IPR006597">
    <property type="entry name" value="Sel1-like"/>
</dbReference>
<gene>
    <name evidence="2" type="ORF">SS37A_26420</name>
</gene>